<comment type="caution">
    <text evidence="1">The sequence shown here is derived from an EMBL/GenBank/DDBJ whole genome shotgun (WGS) entry which is preliminary data.</text>
</comment>
<accession>A0ABT2IPK9</accession>
<reference evidence="1 2" key="1">
    <citation type="submission" date="2022-09" db="EMBL/GenBank/DDBJ databases">
        <title>Chryseobacterium oleae sp.nov., isolated from the inter-root soil of Pyrola calliantha H. Andr. in Tibet.</title>
        <authorList>
            <person name="Li Z."/>
        </authorList>
    </citation>
    <scope>NUCLEOTIDE SEQUENCE [LARGE SCALE GENOMIC DNA]</scope>
    <source>
        <strain evidence="2">pc1-10</strain>
    </source>
</reference>
<dbReference type="RefSeq" id="WP_259836510.1">
    <property type="nucleotide sequence ID" value="NZ_JAOAMU010000001.1"/>
</dbReference>
<dbReference type="EMBL" id="JAOAMU010000001">
    <property type="protein sequence ID" value="MCT2560746.1"/>
    <property type="molecule type" value="Genomic_DNA"/>
</dbReference>
<keyword evidence="2" id="KW-1185">Reference proteome</keyword>
<proteinExistence type="predicted"/>
<evidence type="ECO:0000313" key="1">
    <source>
        <dbReference type="EMBL" id="MCT2560746.1"/>
    </source>
</evidence>
<sequence length="48" mass="5205">MFPFLLGLNDGTKIVGSERVDVAQSMNDVTRSWMEMGKGDLKAFPAGS</sequence>
<name>A0ABT2IPK9_9FLAO</name>
<dbReference type="Proteomes" id="UP001525566">
    <property type="component" value="Unassembled WGS sequence"/>
</dbReference>
<evidence type="ECO:0000313" key="2">
    <source>
        <dbReference type="Proteomes" id="UP001525566"/>
    </source>
</evidence>
<organism evidence="1 2">
    <name type="scientific">Chryseobacterium herbae</name>
    <dbReference type="NCBI Taxonomy" id="2976476"/>
    <lineage>
        <taxon>Bacteria</taxon>
        <taxon>Pseudomonadati</taxon>
        <taxon>Bacteroidota</taxon>
        <taxon>Flavobacteriia</taxon>
        <taxon>Flavobacteriales</taxon>
        <taxon>Weeksellaceae</taxon>
        <taxon>Chryseobacterium group</taxon>
        <taxon>Chryseobacterium</taxon>
    </lineage>
</organism>
<gene>
    <name evidence="1" type="ORF">N0B48_02455</name>
</gene>
<protein>
    <submittedName>
        <fullName evidence="1">Uncharacterized protein</fullName>
    </submittedName>
</protein>